<protein>
    <submittedName>
        <fullName evidence="1">Retrotransposon-like protein 1</fullName>
    </submittedName>
</protein>
<sequence>MGNFISSSLAQQLGLQEGTSVWVTLANKSRTQVTRIEGSLGVKVGNNQFNIMVSSLSNLACHLILGFPWAKTVNAVLNLDTMSLSTQKEGVTLSIPFNQTGHEGILTPEDTINVLAALKELSQPQIPPELQDLVEAFSESSCSQLPSCRESDLHINLVPGSVPTWDKLYPVNCAQSLAMKA</sequence>
<proteinExistence type="predicted"/>
<evidence type="ECO:0000313" key="1">
    <source>
        <dbReference type="EMBL" id="KAJ9072170.1"/>
    </source>
</evidence>
<evidence type="ECO:0000313" key="2">
    <source>
        <dbReference type="Proteomes" id="UP001165960"/>
    </source>
</evidence>
<accession>A0ACC2TC48</accession>
<keyword evidence="2" id="KW-1185">Reference proteome</keyword>
<dbReference type="Proteomes" id="UP001165960">
    <property type="component" value="Unassembled WGS sequence"/>
</dbReference>
<comment type="caution">
    <text evidence="1">The sequence shown here is derived from an EMBL/GenBank/DDBJ whole genome shotgun (WGS) entry which is preliminary data.</text>
</comment>
<reference evidence="1" key="1">
    <citation type="submission" date="2022-04" db="EMBL/GenBank/DDBJ databases">
        <title>Genome of the entomopathogenic fungus Entomophthora muscae.</title>
        <authorList>
            <person name="Elya C."/>
            <person name="Lovett B.R."/>
            <person name="Lee E."/>
            <person name="Macias A.M."/>
            <person name="Hajek A.E."/>
            <person name="De Bivort B.L."/>
            <person name="Kasson M.T."/>
            <person name="De Fine Licht H.H."/>
            <person name="Stajich J.E."/>
        </authorList>
    </citation>
    <scope>NUCLEOTIDE SEQUENCE</scope>
    <source>
        <strain evidence="1">Berkeley</strain>
    </source>
</reference>
<name>A0ACC2TC48_9FUNG</name>
<organism evidence="1 2">
    <name type="scientific">Entomophthora muscae</name>
    <dbReference type="NCBI Taxonomy" id="34485"/>
    <lineage>
        <taxon>Eukaryota</taxon>
        <taxon>Fungi</taxon>
        <taxon>Fungi incertae sedis</taxon>
        <taxon>Zoopagomycota</taxon>
        <taxon>Entomophthoromycotina</taxon>
        <taxon>Entomophthoromycetes</taxon>
        <taxon>Entomophthorales</taxon>
        <taxon>Entomophthoraceae</taxon>
        <taxon>Entomophthora</taxon>
    </lineage>
</organism>
<dbReference type="EMBL" id="QTSX02003043">
    <property type="protein sequence ID" value="KAJ9072170.1"/>
    <property type="molecule type" value="Genomic_DNA"/>
</dbReference>
<gene>
    <name evidence="1" type="primary">RTL1_16</name>
    <name evidence="1" type="ORF">DSO57_1030039</name>
</gene>